<dbReference type="RefSeq" id="WP_111067019.1">
    <property type="nucleotide sequence ID" value="NZ_CP029829.1"/>
</dbReference>
<dbReference type="Proteomes" id="UP000249605">
    <property type="component" value="Chromosome"/>
</dbReference>
<dbReference type="InterPro" id="IPR050596">
    <property type="entry name" value="AspAT/PAT-like"/>
</dbReference>
<evidence type="ECO:0000256" key="6">
    <source>
        <dbReference type="ARBA" id="ARBA00049185"/>
    </source>
</evidence>
<keyword evidence="10" id="KW-1185">Reference proteome</keyword>
<dbReference type="PANTHER" id="PTHR46383:SF2">
    <property type="entry name" value="AMINOTRANSFERASE"/>
    <property type="match status" value="1"/>
</dbReference>
<dbReference type="InterPro" id="IPR015424">
    <property type="entry name" value="PyrdxlP-dep_Trfase"/>
</dbReference>
<dbReference type="CDD" id="cd00609">
    <property type="entry name" value="AAT_like"/>
    <property type="match status" value="1"/>
</dbReference>
<evidence type="ECO:0000256" key="7">
    <source>
        <dbReference type="RuleBase" id="RU000481"/>
    </source>
</evidence>
<sequence length="387" mass="41500">MSKQPKVSKRGAIPPFFVMEVMHAAAEREAAGLEVLHMEVGQPSSGAPKGVVQTAATVLTGSDPLGYTGALGIPPLRAAIAKWYKDRYGVDVPERRVVVTTGSSGAFQLGFLAAFDPGDRVAMASPSYPAYRHTLTAAGVIPVELPTGPEHRFQPTVELLEALDEPVQGLIVASPANPTGTMLSREELTALSDWCRANGVRLVSDEIYHGLTYGTDAVTAAGVNEQALVVNSFSKYFSMTGWRLGWMIVPDDLARSVECLAQNLFISAPTLSQLSAVAAFDCTEELDGHVARYARNRAVLLEELPKAGFTRMAPADGAFFIYADVSDMTDDSEALAKQILEETGIACTPGIDFDTARGRRFLRFSFAGSEATIAEAARRLIAWRAGK</sequence>
<evidence type="ECO:0000259" key="8">
    <source>
        <dbReference type="Pfam" id="PF00155"/>
    </source>
</evidence>
<name>A0A2U9S697_9PROT</name>
<dbReference type="GO" id="GO:0030170">
    <property type="term" value="F:pyridoxal phosphate binding"/>
    <property type="evidence" value="ECO:0007669"/>
    <property type="project" value="InterPro"/>
</dbReference>
<keyword evidence="5" id="KW-0663">Pyridoxal phosphate</keyword>
<dbReference type="PANTHER" id="PTHR46383">
    <property type="entry name" value="ASPARTATE AMINOTRANSFERASE"/>
    <property type="match status" value="1"/>
</dbReference>
<evidence type="ECO:0000313" key="10">
    <source>
        <dbReference type="Proteomes" id="UP000249605"/>
    </source>
</evidence>
<dbReference type="InterPro" id="IPR004839">
    <property type="entry name" value="Aminotransferase_I/II_large"/>
</dbReference>
<dbReference type="OrthoDB" id="9804407at2"/>
<evidence type="ECO:0000256" key="4">
    <source>
        <dbReference type="ARBA" id="ARBA00022679"/>
    </source>
</evidence>
<evidence type="ECO:0000256" key="3">
    <source>
        <dbReference type="ARBA" id="ARBA00022576"/>
    </source>
</evidence>
<dbReference type="Pfam" id="PF00155">
    <property type="entry name" value="Aminotran_1_2"/>
    <property type="match status" value="1"/>
</dbReference>
<dbReference type="InterPro" id="IPR015421">
    <property type="entry name" value="PyrdxlP-dep_Trfase_major"/>
</dbReference>
<dbReference type="SUPFAM" id="SSF53383">
    <property type="entry name" value="PLP-dependent transferases"/>
    <property type="match status" value="1"/>
</dbReference>
<dbReference type="EC" id="2.6.1.-" evidence="7"/>
<dbReference type="GO" id="GO:0006520">
    <property type="term" value="P:amino acid metabolic process"/>
    <property type="evidence" value="ECO:0007669"/>
    <property type="project" value="InterPro"/>
</dbReference>
<dbReference type="Gene3D" id="3.40.640.10">
    <property type="entry name" value="Type I PLP-dependent aspartate aminotransferase-like (Major domain)"/>
    <property type="match status" value="1"/>
</dbReference>
<evidence type="ECO:0000313" key="9">
    <source>
        <dbReference type="EMBL" id="AWU94403.1"/>
    </source>
</evidence>
<proteinExistence type="inferred from homology"/>
<dbReference type="GO" id="GO:0004069">
    <property type="term" value="F:L-aspartate:2-oxoglutarate aminotransferase activity"/>
    <property type="evidence" value="ECO:0007669"/>
    <property type="project" value="UniProtKB-EC"/>
</dbReference>
<reference evidence="9 10" key="1">
    <citation type="journal article" date="2019" name="Int. J. Syst. Evol. Microbiol.">
        <title>Azospirillum ramasamyi sp. nov., a novel diazotrophic bacterium isolated from fermented bovine products.</title>
        <authorList>
            <person name="Anandham R."/>
            <person name="Heo J."/>
            <person name="Krishnamoorthy R."/>
            <person name="SenthilKumar M."/>
            <person name="Gopal N.O."/>
            <person name="Kim S.J."/>
            <person name="Kwon S.W."/>
        </authorList>
    </citation>
    <scope>NUCLEOTIDE SEQUENCE [LARGE SCALE GENOMIC DNA]</scope>
    <source>
        <strain evidence="9 10">M2T2B2</strain>
    </source>
</reference>
<comment type="cofactor">
    <cofactor evidence="1 7">
        <name>pyridoxal 5'-phosphate</name>
        <dbReference type="ChEBI" id="CHEBI:597326"/>
    </cofactor>
</comment>
<comment type="similarity">
    <text evidence="2 7">Belongs to the class-I pyridoxal-phosphate-dependent aminotransferase family.</text>
</comment>
<protein>
    <recommendedName>
        <fullName evidence="7">Aminotransferase</fullName>
        <ecNumber evidence="7">2.6.1.-</ecNumber>
    </recommendedName>
</protein>
<gene>
    <name evidence="9" type="ORF">DM194_09095</name>
</gene>
<organism evidence="9 10">
    <name type="scientific">Azospirillum ramasamyi</name>
    <dbReference type="NCBI Taxonomy" id="682998"/>
    <lineage>
        <taxon>Bacteria</taxon>
        <taxon>Pseudomonadati</taxon>
        <taxon>Pseudomonadota</taxon>
        <taxon>Alphaproteobacteria</taxon>
        <taxon>Rhodospirillales</taxon>
        <taxon>Azospirillaceae</taxon>
        <taxon>Azospirillum</taxon>
    </lineage>
</organism>
<comment type="catalytic activity">
    <reaction evidence="6">
        <text>L-aspartate + 2-oxoglutarate = oxaloacetate + L-glutamate</text>
        <dbReference type="Rhea" id="RHEA:21824"/>
        <dbReference type="ChEBI" id="CHEBI:16452"/>
        <dbReference type="ChEBI" id="CHEBI:16810"/>
        <dbReference type="ChEBI" id="CHEBI:29985"/>
        <dbReference type="ChEBI" id="CHEBI:29991"/>
        <dbReference type="EC" id="2.6.1.1"/>
    </reaction>
</comment>
<accession>A0A2U9S697</accession>
<keyword evidence="3 7" id="KW-0032">Aminotransferase</keyword>
<dbReference type="PROSITE" id="PS00105">
    <property type="entry name" value="AA_TRANSFER_CLASS_1"/>
    <property type="match status" value="1"/>
</dbReference>
<dbReference type="EMBL" id="CP029829">
    <property type="protein sequence ID" value="AWU94403.1"/>
    <property type="molecule type" value="Genomic_DNA"/>
</dbReference>
<feature type="domain" description="Aminotransferase class I/classII large" evidence="8">
    <location>
        <begin position="35"/>
        <end position="380"/>
    </location>
</feature>
<keyword evidence="4 7" id="KW-0808">Transferase</keyword>
<dbReference type="KEGG" id="azm:DM194_09095"/>
<dbReference type="InterPro" id="IPR004838">
    <property type="entry name" value="NHTrfase_class1_PyrdxlP-BS"/>
</dbReference>
<evidence type="ECO:0000256" key="1">
    <source>
        <dbReference type="ARBA" id="ARBA00001933"/>
    </source>
</evidence>
<evidence type="ECO:0000256" key="2">
    <source>
        <dbReference type="ARBA" id="ARBA00007441"/>
    </source>
</evidence>
<evidence type="ECO:0000256" key="5">
    <source>
        <dbReference type="ARBA" id="ARBA00022898"/>
    </source>
</evidence>
<dbReference type="PRINTS" id="PR00753">
    <property type="entry name" value="ACCSYNTHASE"/>
</dbReference>
<dbReference type="AlphaFoldDB" id="A0A2U9S697"/>